<reference evidence="13" key="2">
    <citation type="submission" date="2023-06" db="EMBL/GenBank/DDBJ databases">
        <authorList>
            <person name="Ma L."/>
            <person name="Liu K.-W."/>
            <person name="Li Z."/>
            <person name="Hsiao Y.-Y."/>
            <person name="Qi Y."/>
            <person name="Fu T."/>
            <person name="Tang G."/>
            <person name="Zhang D."/>
            <person name="Sun W.-H."/>
            <person name="Liu D.-K."/>
            <person name="Li Y."/>
            <person name="Chen G.-Z."/>
            <person name="Liu X.-D."/>
            <person name="Liao X.-Y."/>
            <person name="Jiang Y.-T."/>
            <person name="Yu X."/>
            <person name="Hao Y."/>
            <person name="Huang J."/>
            <person name="Zhao X.-W."/>
            <person name="Ke S."/>
            <person name="Chen Y.-Y."/>
            <person name="Wu W.-L."/>
            <person name="Hsu J.-L."/>
            <person name="Lin Y.-F."/>
            <person name="Huang M.-D."/>
            <person name="Li C.-Y."/>
            <person name="Huang L."/>
            <person name="Wang Z.-W."/>
            <person name="Zhao X."/>
            <person name="Zhong W.-Y."/>
            <person name="Peng D.-H."/>
            <person name="Ahmad S."/>
            <person name="Lan S."/>
            <person name="Zhang J.-S."/>
            <person name="Tsai W.-C."/>
            <person name="Van De Peer Y."/>
            <person name="Liu Z.-J."/>
        </authorList>
    </citation>
    <scope>NUCLEOTIDE SEQUENCE</scope>
    <source>
        <strain evidence="13">SCP</strain>
        <tissue evidence="13">Leaves</tissue>
    </source>
</reference>
<feature type="region of interest" description="Disordered" evidence="9">
    <location>
        <begin position="134"/>
        <end position="204"/>
    </location>
</feature>
<evidence type="ECO:0000256" key="5">
    <source>
        <dbReference type="ARBA" id="ARBA00023015"/>
    </source>
</evidence>
<evidence type="ECO:0000256" key="8">
    <source>
        <dbReference type="ARBA" id="ARBA00023242"/>
    </source>
</evidence>
<feature type="domain" description="HTH myb-type" evidence="12">
    <location>
        <begin position="63"/>
        <end position="110"/>
    </location>
</feature>
<dbReference type="GO" id="GO:0006357">
    <property type="term" value="P:regulation of transcription by RNA polymerase II"/>
    <property type="evidence" value="ECO:0007669"/>
    <property type="project" value="TreeGrafter"/>
</dbReference>
<dbReference type="EMBL" id="JAUJYN010000006">
    <property type="protein sequence ID" value="KAK1269732.1"/>
    <property type="molecule type" value="Genomic_DNA"/>
</dbReference>
<accession>A0AAV9B0E4</accession>
<dbReference type="InterPro" id="IPR017884">
    <property type="entry name" value="SANT_dom"/>
</dbReference>
<evidence type="ECO:0000256" key="1">
    <source>
        <dbReference type="ARBA" id="ARBA00004123"/>
    </source>
</evidence>
<dbReference type="PROSITE" id="PS50090">
    <property type="entry name" value="MYB_LIKE"/>
    <property type="match status" value="1"/>
</dbReference>
<sequence length="749" mass="83539">MGRSRVQNPNEEDSGHRSKRRRVASSGENLEAATAGAEVTPHKSNHPYRVMDNLSFPLIYPDWNADEEILLLEGIEMYGLGNWMEVAEHVGTKSKAQCIDHYNIAYMNSPCYPLPDMSHVVGKNRKELLAMAKVQGDGKKDGDSGESKITGAGYNSMNASSAGADTQVDRSVGVKKPKYSGDEGPSMTELSGYNSKRQEFDPEYDNDAEQPLAEMEFKDNDSEIDRELKIRVLHNYISRLDERKRRKDFILERNLLYPNPLEKDLSNEGKEIYQRYKECRAVGCHTMAEVKSYLAQKRKKESEANARKAKENGQPVTSTKPQPKANRPVHNVKSESDGSPQSVIDNIKVKGVAVIDGGGKDSSSITANITKSLEEWDITGLPGEELLSEAEQQLCIQCRLIPSQYLKMQESLVTEAMKGNVLKKSDARQLFKGFSTETLHSFKLLSASVAASAAAASVAACRPFPSRYLFGRWFREVQMALLELKIEKSWLLLELPPHLSQLSNDENWSSSPVVLSSGGISVAACDAGVALNGDYVSSIHGPSEDIYSDSSVKIYSKEYPLELKPLFSAFRLRALLVTSLKSFLMYYLPLLEPRAPRIEDDDDDILEDPPAEQPLDLVVPFKQSVKQIIREVLKVIYSYDIEYFVKRYLLGVVASWLVKIGIETYRCWTYGDDEDEEVDNTERLRLFLRRIRGATVRCCSSLVFASIGAGIGASLFSPSRGQWIGCALGDAAGPYIVAFCFKKIHLAEP</sequence>
<dbReference type="SUPFAM" id="SSF46689">
    <property type="entry name" value="Homeodomain-like"/>
    <property type="match status" value="2"/>
</dbReference>
<dbReference type="CDD" id="cd00167">
    <property type="entry name" value="SANT"/>
    <property type="match status" value="1"/>
</dbReference>
<protein>
    <submittedName>
        <fullName evidence="13">Transcriptional adapter ADA2</fullName>
    </submittedName>
</protein>
<evidence type="ECO:0000259" key="12">
    <source>
        <dbReference type="PROSITE" id="PS51294"/>
    </source>
</evidence>
<dbReference type="Gene3D" id="1.10.10.10">
    <property type="entry name" value="Winged helix-like DNA-binding domain superfamily/Winged helix DNA-binding domain"/>
    <property type="match status" value="1"/>
</dbReference>
<keyword evidence="3" id="KW-0863">Zinc-finger</keyword>
<evidence type="ECO:0000256" key="2">
    <source>
        <dbReference type="ARBA" id="ARBA00022723"/>
    </source>
</evidence>
<keyword evidence="5" id="KW-0805">Transcription regulation</keyword>
<organism evidence="13 14">
    <name type="scientific">Acorus gramineus</name>
    <name type="common">Dwarf sweet flag</name>
    <dbReference type="NCBI Taxonomy" id="55184"/>
    <lineage>
        <taxon>Eukaryota</taxon>
        <taxon>Viridiplantae</taxon>
        <taxon>Streptophyta</taxon>
        <taxon>Embryophyta</taxon>
        <taxon>Tracheophyta</taxon>
        <taxon>Spermatophyta</taxon>
        <taxon>Magnoliopsida</taxon>
        <taxon>Liliopsida</taxon>
        <taxon>Acoraceae</taxon>
        <taxon>Acorus</taxon>
    </lineage>
</organism>
<dbReference type="FunFam" id="1.10.10.10:FF:000087">
    <property type="entry name" value="Transcriptional adapter 2"/>
    <property type="match status" value="1"/>
</dbReference>
<evidence type="ECO:0000256" key="9">
    <source>
        <dbReference type="SAM" id="MobiDB-lite"/>
    </source>
</evidence>
<dbReference type="Pfam" id="PF00249">
    <property type="entry name" value="Myb_DNA-binding"/>
    <property type="match status" value="1"/>
</dbReference>
<dbReference type="Gene3D" id="1.10.10.60">
    <property type="entry name" value="Homeodomain-like"/>
    <property type="match status" value="1"/>
</dbReference>
<dbReference type="InterPro" id="IPR017930">
    <property type="entry name" value="Myb_dom"/>
</dbReference>
<feature type="compositionally biased region" description="Basic and acidic residues" evidence="9">
    <location>
        <begin position="136"/>
        <end position="146"/>
    </location>
</feature>
<dbReference type="Pfam" id="PF22941">
    <property type="entry name" value="TADA2A-like_3rd"/>
    <property type="match status" value="1"/>
</dbReference>
<evidence type="ECO:0000256" key="4">
    <source>
        <dbReference type="ARBA" id="ARBA00022833"/>
    </source>
</evidence>
<evidence type="ECO:0000313" key="13">
    <source>
        <dbReference type="EMBL" id="KAK1269732.1"/>
    </source>
</evidence>
<dbReference type="GO" id="GO:0003677">
    <property type="term" value="F:DNA binding"/>
    <property type="evidence" value="ECO:0007669"/>
    <property type="project" value="UniProtKB-KW"/>
</dbReference>
<dbReference type="AlphaFoldDB" id="A0AAV9B0E4"/>
<dbReference type="InterPro" id="IPR055141">
    <property type="entry name" value="TADA2A_B-like_dom"/>
</dbReference>
<feature type="region of interest" description="Disordered" evidence="9">
    <location>
        <begin position="1"/>
        <end position="46"/>
    </location>
</feature>
<gene>
    <name evidence="13" type="ORF">QJS04_geneDACA005282</name>
</gene>
<comment type="subcellular location">
    <subcellularLocation>
        <location evidence="1">Nucleus</location>
    </subcellularLocation>
</comment>
<dbReference type="PROSITE" id="PS51293">
    <property type="entry name" value="SANT"/>
    <property type="match status" value="1"/>
</dbReference>
<keyword evidence="6" id="KW-0238">DNA-binding</keyword>
<dbReference type="SMART" id="SM00717">
    <property type="entry name" value="SANT"/>
    <property type="match status" value="1"/>
</dbReference>
<reference evidence="13" key="1">
    <citation type="journal article" date="2023" name="Nat. Commun.">
        <title>Diploid and tetraploid genomes of Acorus and the evolution of monocots.</title>
        <authorList>
            <person name="Ma L."/>
            <person name="Liu K.W."/>
            <person name="Li Z."/>
            <person name="Hsiao Y.Y."/>
            <person name="Qi Y."/>
            <person name="Fu T."/>
            <person name="Tang G.D."/>
            <person name="Zhang D."/>
            <person name="Sun W.H."/>
            <person name="Liu D.K."/>
            <person name="Li Y."/>
            <person name="Chen G.Z."/>
            <person name="Liu X.D."/>
            <person name="Liao X.Y."/>
            <person name="Jiang Y.T."/>
            <person name="Yu X."/>
            <person name="Hao Y."/>
            <person name="Huang J."/>
            <person name="Zhao X.W."/>
            <person name="Ke S."/>
            <person name="Chen Y.Y."/>
            <person name="Wu W.L."/>
            <person name="Hsu J.L."/>
            <person name="Lin Y.F."/>
            <person name="Huang M.D."/>
            <person name="Li C.Y."/>
            <person name="Huang L."/>
            <person name="Wang Z.W."/>
            <person name="Zhao X."/>
            <person name="Zhong W.Y."/>
            <person name="Peng D.H."/>
            <person name="Ahmad S."/>
            <person name="Lan S."/>
            <person name="Zhang J.S."/>
            <person name="Tsai W.C."/>
            <person name="Van de Peer Y."/>
            <person name="Liu Z.J."/>
        </authorList>
    </citation>
    <scope>NUCLEOTIDE SEQUENCE</scope>
    <source>
        <strain evidence="13">SCP</strain>
    </source>
</reference>
<evidence type="ECO:0000256" key="6">
    <source>
        <dbReference type="ARBA" id="ARBA00023125"/>
    </source>
</evidence>
<comment type="caution">
    <text evidence="13">The sequence shown here is derived from an EMBL/GenBank/DDBJ whole genome shotgun (WGS) entry which is preliminary data.</text>
</comment>
<feature type="region of interest" description="Disordered" evidence="9">
    <location>
        <begin position="296"/>
        <end position="342"/>
    </location>
</feature>
<dbReference type="InterPro" id="IPR036388">
    <property type="entry name" value="WH-like_DNA-bd_sf"/>
</dbReference>
<dbReference type="Proteomes" id="UP001179952">
    <property type="component" value="Unassembled WGS sequence"/>
</dbReference>
<evidence type="ECO:0000256" key="3">
    <source>
        <dbReference type="ARBA" id="ARBA00022771"/>
    </source>
</evidence>
<feature type="domain" description="SANT" evidence="11">
    <location>
        <begin position="58"/>
        <end position="110"/>
    </location>
</feature>
<dbReference type="InterPro" id="IPR009057">
    <property type="entry name" value="Homeodomain-like_sf"/>
</dbReference>
<dbReference type="InterPro" id="IPR001005">
    <property type="entry name" value="SANT/Myb"/>
</dbReference>
<evidence type="ECO:0000313" key="14">
    <source>
        <dbReference type="Proteomes" id="UP001179952"/>
    </source>
</evidence>
<keyword evidence="4" id="KW-0862">Zinc</keyword>
<evidence type="ECO:0000259" key="10">
    <source>
        <dbReference type="PROSITE" id="PS50090"/>
    </source>
</evidence>
<dbReference type="FunFam" id="1.10.10.60:FF:000115">
    <property type="entry name" value="Transcriptional adapter 2"/>
    <property type="match status" value="1"/>
</dbReference>
<evidence type="ECO:0000256" key="7">
    <source>
        <dbReference type="ARBA" id="ARBA00023163"/>
    </source>
</evidence>
<dbReference type="PANTHER" id="PTHR12374:SF20">
    <property type="entry name" value="TRANSCRIPTIONAL ADAPTER 2-ALPHA"/>
    <property type="match status" value="1"/>
</dbReference>
<dbReference type="GO" id="GO:0003713">
    <property type="term" value="F:transcription coactivator activity"/>
    <property type="evidence" value="ECO:0007669"/>
    <property type="project" value="TreeGrafter"/>
</dbReference>
<feature type="compositionally biased region" description="Basic and acidic residues" evidence="9">
    <location>
        <begin position="300"/>
        <end position="311"/>
    </location>
</feature>
<keyword evidence="14" id="KW-1185">Reference proteome</keyword>
<evidence type="ECO:0000259" key="11">
    <source>
        <dbReference type="PROSITE" id="PS51293"/>
    </source>
</evidence>
<dbReference type="PANTHER" id="PTHR12374">
    <property type="entry name" value="TRANSCRIPTIONAL ADAPTOR 2 ADA2 -RELATED"/>
    <property type="match status" value="1"/>
</dbReference>
<dbReference type="PROSITE" id="PS51294">
    <property type="entry name" value="HTH_MYB"/>
    <property type="match status" value="1"/>
</dbReference>
<keyword evidence="7" id="KW-0804">Transcription</keyword>
<keyword evidence="2" id="KW-0479">Metal-binding</keyword>
<proteinExistence type="predicted"/>
<keyword evidence="8" id="KW-0539">Nucleus</keyword>
<dbReference type="GO" id="GO:0008270">
    <property type="term" value="F:zinc ion binding"/>
    <property type="evidence" value="ECO:0007669"/>
    <property type="project" value="UniProtKB-KW"/>
</dbReference>
<name>A0AAV9B0E4_ACOGR</name>
<feature type="domain" description="Myb-like" evidence="10">
    <location>
        <begin position="63"/>
        <end position="106"/>
    </location>
</feature>
<feature type="compositionally biased region" description="Polar residues" evidence="9">
    <location>
        <begin position="153"/>
        <end position="164"/>
    </location>
</feature>
<dbReference type="GO" id="GO:0005634">
    <property type="term" value="C:nucleus"/>
    <property type="evidence" value="ECO:0007669"/>
    <property type="project" value="UniProtKB-SubCell"/>
</dbReference>
<dbReference type="GO" id="GO:0006338">
    <property type="term" value="P:chromatin remodeling"/>
    <property type="evidence" value="ECO:0007669"/>
    <property type="project" value="TreeGrafter"/>
</dbReference>
<dbReference type="GO" id="GO:0003682">
    <property type="term" value="F:chromatin binding"/>
    <property type="evidence" value="ECO:0007669"/>
    <property type="project" value="TreeGrafter"/>
</dbReference>